<keyword evidence="3" id="KW-1185">Reference proteome</keyword>
<dbReference type="GO" id="GO:0016757">
    <property type="term" value="F:glycosyltransferase activity"/>
    <property type="evidence" value="ECO:0007669"/>
    <property type="project" value="UniProtKB-KW"/>
</dbReference>
<reference evidence="2 3" key="1">
    <citation type="submission" date="2023-04" db="EMBL/GenBank/DDBJ databases">
        <title>Luteimonas sp. M1R5S59.</title>
        <authorList>
            <person name="Sun J.-Q."/>
        </authorList>
    </citation>
    <scope>NUCLEOTIDE SEQUENCE [LARGE SCALE GENOMIC DNA]</scope>
    <source>
        <strain evidence="2 3">M1R5S59</strain>
    </source>
</reference>
<sequence>MRILFTSTSYPSDTEDWKGLFILRMLDALAQRDELSLAAWCPPGPLPKGVENALRADDDDWLRALAAKGGIAHLLRKRPAKGLLAAARLVSRIRRACLAERPHLYHVNWLQCALGLPSDGTPALVTVLGTDMQILQMPLVRAMLLRRFRGRKVAICPNAEWMVPGLERAFGQRARVSCVPFGIDESWYRVVRRLNPDEPARWLCVTRLTAGKIGHLFDWAAPFFQGASRELHLIGPRQDASLDVPAWVRWHDAMTPTQLRENCFPGAAGLVSLSTHPEGRPQVMLEAMAAGLPILASSGQAHTDLVQHRRAGWICGERESFGEGLGFIEDPENNQALGRHAREEARRCFGDWNDCAARYASLYEALAP</sequence>
<comment type="caution">
    <text evidence="2">The sequence shown here is derived from an EMBL/GenBank/DDBJ whole genome shotgun (WGS) entry which is preliminary data.</text>
</comment>
<dbReference type="InterPro" id="IPR001296">
    <property type="entry name" value="Glyco_trans_1"/>
</dbReference>
<proteinExistence type="predicted"/>
<organism evidence="2 3">
    <name type="scientific">Luteimonas kalidii</name>
    <dbReference type="NCBI Taxonomy" id="3042025"/>
    <lineage>
        <taxon>Bacteria</taxon>
        <taxon>Pseudomonadati</taxon>
        <taxon>Pseudomonadota</taxon>
        <taxon>Gammaproteobacteria</taxon>
        <taxon>Lysobacterales</taxon>
        <taxon>Lysobacteraceae</taxon>
        <taxon>Luteimonas</taxon>
    </lineage>
</organism>
<evidence type="ECO:0000313" key="2">
    <source>
        <dbReference type="EMBL" id="MDH5833042.1"/>
    </source>
</evidence>
<evidence type="ECO:0000313" key="3">
    <source>
        <dbReference type="Proteomes" id="UP001156873"/>
    </source>
</evidence>
<accession>A0ABT6JR03</accession>
<gene>
    <name evidence="2" type="ORF">QFW81_03740</name>
</gene>
<dbReference type="SUPFAM" id="SSF53756">
    <property type="entry name" value="UDP-Glycosyltransferase/glycogen phosphorylase"/>
    <property type="match status" value="1"/>
</dbReference>
<dbReference type="EMBL" id="JARXRO010000011">
    <property type="protein sequence ID" value="MDH5833042.1"/>
    <property type="molecule type" value="Genomic_DNA"/>
</dbReference>
<protein>
    <submittedName>
        <fullName evidence="2">Glycosyltransferase family 4 protein</fullName>
        <ecNumber evidence="2">2.4.-.-</ecNumber>
    </submittedName>
</protein>
<dbReference type="PANTHER" id="PTHR12526">
    <property type="entry name" value="GLYCOSYLTRANSFERASE"/>
    <property type="match status" value="1"/>
</dbReference>
<keyword evidence="2" id="KW-0328">Glycosyltransferase</keyword>
<dbReference type="Proteomes" id="UP001156873">
    <property type="component" value="Unassembled WGS sequence"/>
</dbReference>
<keyword evidence="2" id="KW-0808">Transferase</keyword>
<dbReference type="EC" id="2.4.-.-" evidence="2"/>
<dbReference type="Pfam" id="PF00534">
    <property type="entry name" value="Glycos_transf_1"/>
    <property type="match status" value="1"/>
</dbReference>
<evidence type="ECO:0000259" key="1">
    <source>
        <dbReference type="Pfam" id="PF00534"/>
    </source>
</evidence>
<name>A0ABT6JR03_9GAMM</name>
<feature type="domain" description="Glycosyl transferase family 1" evidence="1">
    <location>
        <begin position="270"/>
        <end position="343"/>
    </location>
</feature>
<dbReference type="Gene3D" id="3.40.50.2000">
    <property type="entry name" value="Glycogen Phosphorylase B"/>
    <property type="match status" value="2"/>
</dbReference>
<dbReference type="RefSeq" id="WP_280577225.1">
    <property type="nucleotide sequence ID" value="NZ_JARXRO010000011.1"/>
</dbReference>
<dbReference type="CDD" id="cd03801">
    <property type="entry name" value="GT4_PimA-like"/>
    <property type="match status" value="1"/>
</dbReference>